<dbReference type="EMBL" id="MRDB01000013">
    <property type="protein sequence ID" value="RKL42417.1"/>
    <property type="molecule type" value="Genomic_DNA"/>
</dbReference>
<gene>
    <name evidence="2" type="ORF">BFJ72_g4794</name>
</gene>
<evidence type="ECO:0000259" key="1">
    <source>
        <dbReference type="Pfam" id="PF20150"/>
    </source>
</evidence>
<evidence type="ECO:0000313" key="2">
    <source>
        <dbReference type="EMBL" id="RKL42417.1"/>
    </source>
</evidence>
<comment type="caution">
    <text evidence="2">The sequence shown here is derived from an EMBL/GenBank/DDBJ whole genome shotgun (WGS) entry which is preliminary data.</text>
</comment>
<name>A0A420TLN4_GIBIN</name>
<sequence>MTTFKRFTELPRELRDRIWRLAIRDDHPGVHIFGQYVTGRHRIQFCGGTSFDLVAPSWRRYFESLDEYHSDENISTYLLDSGLWTACHESRCIVEKHFKHSERQVTLRRPNDHQRSFSEKELSEMATSGYFGGTPLEIVTVFPHRDLFVLQHNDLDKIDWGCLGFEASLALPREGFSGVDHVGIEYDRAWGDGYCIDEDVNCTFLNACVEANYTIWFIDRYLKRKSQGPAFKEESDCSWKINAFYASDRKLLEIKDYDDLFKDWEYIGPMETEWYDHMHHSLSFVRQLRADLTDQYITNDCEAEKPCVIGLLGWAPL</sequence>
<protein>
    <recommendedName>
        <fullName evidence="1">2EXR domain-containing protein</fullName>
    </recommendedName>
</protein>
<dbReference type="AlphaFoldDB" id="A0A420TLN4"/>
<dbReference type="InterPro" id="IPR045518">
    <property type="entry name" value="2EXR"/>
</dbReference>
<feature type="domain" description="2EXR" evidence="1">
    <location>
        <begin position="4"/>
        <end position="100"/>
    </location>
</feature>
<organism evidence="2 3">
    <name type="scientific">Gibberella intermedia</name>
    <name type="common">Bulb rot disease fungus</name>
    <name type="synonym">Fusarium proliferatum</name>
    <dbReference type="NCBI Taxonomy" id="948311"/>
    <lineage>
        <taxon>Eukaryota</taxon>
        <taxon>Fungi</taxon>
        <taxon>Dikarya</taxon>
        <taxon>Ascomycota</taxon>
        <taxon>Pezizomycotina</taxon>
        <taxon>Sordariomycetes</taxon>
        <taxon>Hypocreomycetidae</taxon>
        <taxon>Hypocreales</taxon>
        <taxon>Nectriaceae</taxon>
        <taxon>Fusarium</taxon>
        <taxon>Fusarium fujikuroi species complex</taxon>
    </lineage>
</organism>
<dbReference type="Pfam" id="PF20150">
    <property type="entry name" value="2EXR"/>
    <property type="match status" value="1"/>
</dbReference>
<reference evidence="2 3" key="1">
    <citation type="journal article" date="2018" name="Sci. Rep.">
        <title>Characterisation of pathogen-specific regions and novel effector candidates in Fusarium oxysporum f. sp. cepae.</title>
        <authorList>
            <person name="Armitage A.D."/>
            <person name="Taylor A."/>
            <person name="Sobczyk M.K."/>
            <person name="Baxter L."/>
            <person name="Greenfield B.P."/>
            <person name="Bates H.J."/>
            <person name="Wilson F."/>
            <person name="Jackson A.C."/>
            <person name="Ott S."/>
            <person name="Harrison R.J."/>
            <person name="Clarkson J.P."/>
        </authorList>
    </citation>
    <scope>NUCLEOTIDE SEQUENCE [LARGE SCALE GENOMIC DNA]</scope>
    <source>
        <strain evidence="2 3">Fp_A8</strain>
    </source>
</reference>
<accession>A0A420TLN4</accession>
<dbReference type="Proteomes" id="UP000283569">
    <property type="component" value="Unassembled WGS sequence"/>
</dbReference>
<evidence type="ECO:0000313" key="3">
    <source>
        <dbReference type="Proteomes" id="UP000283569"/>
    </source>
</evidence>
<proteinExistence type="predicted"/>